<dbReference type="InterPro" id="IPR000030">
    <property type="entry name" value="PPE_dom"/>
</dbReference>
<evidence type="ECO:0000259" key="2">
    <source>
        <dbReference type="Pfam" id="PF00823"/>
    </source>
</evidence>
<accession>A0AAD1M1L4</accession>
<dbReference type="KEGG" id="mxe:MYXE_30030"/>
<name>A0AAD1M1L4_MYCXE</name>
<dbReference type="PANTHER" id="PTHR46766:SF1">
    <property type="entry name" value="GLUTAMINE-RICH PROTEIN 2"/>
    <property type="match status" value="1"/>
</dbReference>
<dbReference type="EMBL" id="AP022314">
    <property type="protein sequence ID" value="BBU23213.1"/>
    <property type="molecule type" value="Genomic_DNA"/>
</dbReference>
<gene>
    <name evidence="4" type="primary">PPE38</name>
    <name evidence="4" type="ORF">MYXE_30030</name>
</gene>
<dbReference type="Pfam" id="PF00823">
    <property type="entry name" value="PPE"/>
    <property type="match status" value="1"/>
</dbReference>
<evidence type="ECO:0000313" key="4">
    <source>
        <dbReference type="EMBL" id="BBU23213.1"/>
    </source>
</evidence>
<organism evidence="4 5">
    <name type="scientific">Mycobacterium xenopi</name>
    <dbReference type="NCBI Taxonomy" id="1789"/>
    <lineage>
        <taxon>Bacteria</taxon>
        <taxon>Bacillati</taxon>
        <taxon>Actinomycetota</taxon>
        <taxon>Actinomycetes</taxon>
        <taxon>Mycobacteriales</taxon>
        <taxon>Mycobacteriaceae</taxon>
        <taxon>Mycobacterium</taxon>
    </lineage>
</organism>
<protein>
    <submittedName>
        <fullName evidence="4">PPE family protein PPE38</fullName>
    </submittedName>
</protein>
<dbReference type="Proteomes" id="UP000464624">
    <property type="component" value="Chromosome"/>
</dbReference>
<reference evidence="4 5" key="1">
    <citation type="submission" date="2019-12" db="EMBL/GenBank/DDBJ databases">
        <title>Complete genome sequence of Mycolicibacterium xenopi str. JCM15661T.</title>
        <authorList>
            <person name="Yoshida M."/>
            <person name="Fukano H."/>
            <person name="Asakura T."/>
            <person name="Hoshino Y."/>
        </authorList>
    </citation>
    <scope>NUCLEOTIDE SEQUENCE [LARGE SCALE GENOMIC DNA]</scope>
    <source>
        <strain evidence="4 5">JCM 15661T</strain>
    </source>
</reference>
<proteinExistence type="inferred from homology"/>
<evidence type="ECO:0000259" key="3">
    <source>
        <dbReference type="Pfam" id="PF12484"/>
    </source>
</evidence>
<dbReference type="GO" id="GO:0052572">
    <property type="term" value="P:response to host immune response"/>
    <property type="evidence" value="ECO:0007669"/>
    <property type="project" value="TreeGrafter"/>
</dbReference>
<dbReference type="FunFam" id="1.20.1260.20:FF:000001">
    <property type="entry name" value="PPE family protein PPE41"/>
    <property type="match status" value="1"/>
</dbReference>
<feature type="domain" description="PPE" evidence="2">
    <location>
        <begin position="4"/>
        <end position="167"/>
    </location>
</feature>
<dbReference type="Gene3D" id="1.20.1260.20">
    <property type="entry name" value="PPE superfamily"/>
    <property type="match status" value="1"/>
</dbReference>
<dbReference type="PANTHER" id="PTHR46766">
    <property type="entry name" value="GLUTAMINE-RICH PROTEIN 2"/>
    <property type="match status" value="1"/>
</dbReference>
<dbReference type="SUPFAM" id="SSF140459">
    <property type="entry name" value="PE/PPE dimer-like"/>
    <property type="match status" value="1"/>
</dbReference>
<sequence>MLPDFVALPPEINSARMYAGPGSGSMWAAAAAWDGLSTDLRSAATSFQAVMSGLTGGAWQGPASMSMATAAVPYVGWLTAAATHAESVAEQARVAAAAFETALAATVPPGLVTANRTRLMSLVATNFVGQNTAAIAAAEAEYAEMWAQDVAAMSGYDAKTLAATSQLEPFGEAPANLAGTAARSAATSASAGTAPGLSALAQSLDFSSPSTLGMSPLNMLSTPAQLAMSPVSTLMGQLTTGANHGATSAAPAVGSALGAEVASRTGALSPAGPGGPTVSAAAGRAGSVGALSVPPSWATGAPGTSPMSAITAAAGTGASRVPPGIPAMPLMPPAGTPARAAAGVAPPVTPPRTSVVPRTVVG</sequence>
<dbReference type="AlphaFoldDB" id="A0AAD1M1L4"/>
<feature type="domain" description="PPE family C-terminal" evidence="3">
    <location>
        <begin position="279"/>
        <end position="358"/>
    </location>
</feature>
<evidence type="ECO:0000313" key="5">
    <source>
        <dbReference type="Proteomes" id="UP000464624"/>
    </source>
</evidence>
<dbReference type="InterPro" id="IPR038332">
    <property type="entry name" value="PPE_sf"/>
</dbReference>
<evidence type="ECO:0000256" key="1">
    <source>
        <dbReference type="ARBA" id="ARBA00010652"/>
    </source>
</evidence>
<dbReference type="InterPro" id="IPR022171">
    <property type="entry name" value="PPE_C"/>
</dbReference>
<comment type="similarity">
    <text evidence="1">Belongs to the mycobacterial PPE family.</text>
</comment>
<dbReference type="Pfam" id="PF12484">
    <property type="entry name" value="PPE-SVP"/>
    <property type="match status" value="1"/>
</dbReference>